<dbReference type="OrthoDB" id="9801455at2"/>
<keyword evidence="2 6" id="KW-0378">Hydrolase</keyword>
<dbReference type="RefSeq" id="WP_146662647.1">
    <property type="nucleotide sequence ID" value="NZ_CP019791.1"/>
</dbReference>
<protein>
    <submittedName>
        <fullName evidence="7">Extracellular endo-alpha-(1-&gt;5)-L-arabinanase 2</fullName>
        <ecNumber evidence="7">3.2.1.99</ecNumber>
    </submittedName>
</protein>
<dbReference type="InterPro" id="IPR051795">
    <property type="entry name" value="Glycosyl_Hydrlase_43"/>
</dbReference>
<evidence type="ECO:0000256" key="1">
    <source>
        <dbReference type="ARBA" id="ARBA00009865"/>
    </source>
</evidence>
<dbReference type="Gene3D" id="2.115.10.20">
    <property type="entry name" value="Glycosyl hydrolase domain, family 43"/>
    <property type="match status" value="1"/>
</dbReference>
<evidence type="ECO:0000256" key="2">
    <source>
        <dbReference type="ARBA" id="ARBA00022801"/>
    </source>
</evidence>
<feature type="active site" description="Proton acceptor" evidence="4">
    <location>
        <position position="16"/>
    </location>
</feature>
<evidence type="ECO:0000313" key="8">
    <source>
        <dbReference type="Proteomes" id="UP000189674"/>
    </source>
</evidence>
<accession>A0A1U9NMH6</accession>
<keyword evidence="8" id="KW-1185">Reference proteome</keyword>
<evidence type="ECO:0000256" key="5">
    <source>
        <dbReference type="PIRSR" id="PIRSR606710-2"/>
    </source>
</evidence>
<dbReference type="GO" id="GO:0046558">
    <property type="term" value="F:arabinan endo-1,5-alpha-L-arabinosidase activity"/>
    <property type="evidence" value="ECO:0007669"/>
    <property type="project" value="UniProtKB-EC"/>
</dbReference>
<dbReference type="STRING" id="1936003.STSP2_02300"/>
<dbReference type="InterPro" id="IPR006710">
    <property type="entry name" value="Glyco_hydro_43"/>
</dbReference>
<dbReference type="InterPro" id="IPR023296">
    <property type="entry name" value="Glyco_hydro_beta-prop_sf"/>
</dbReference>
<name>A0A1U9NMH6_9BACT</name>
<feature type="site" description="Important for catalytic activity, responsible for pKa modulation of the active site Glu and correct orientation of both the proton donor and substrate" evidence="5">
    <location>
        <position position="119"/>
    </location>
</feature>
<evidence type="ECO:0000256" key="6">
    <source>
        <dbReference type="RuleBase" id="RU361187"/>
    </source>
</evidence>
<dbReference type="Pfam" id="PF04616">
    <property type="entry name" value="Glyco_hydro_43"/>
    <property type="match status" value="1"/>
</dbReference>
<dbReference type="CDD" id="cd08991">
    <property type="entry name" value="GH43_HoAraf43-like"/>
    <property type="match status" value="1"/>
</dbReference>
<dbReference type="AlphaFoldDB" id="A0A1U9NMH6"/>
<dbReference type="EMBL" id="CP019791">
    <property type="protein sequence ID" value="AQT69113.1"/>
    <property type="molecule type" value="Genomic_DNA"/>
</dbReference>
<dbReference type="SUPFAM" id="SSF75005">
    <property type="entry name" value="Arabinanase/levansucrase/invertase"/>
    <property type="match status" value="1"/>
</dbReference>
<dbReference type="GO" id="GO:0005975">
    <property type="term" value="P:carbohydrate metabolic process"/>
    <property type="evidence" value="ECO:0007669"/>
    <property type="project" value="InterPro"/>
</dbReference>
<reference evidence="8" key="1">
    <citation type="submission" date="2017-02" db="EMBL/GenBank/DDBJ databases">
        <title>Comparative genomics and description of representatives of a novel lineage of planctomycetes thriving in anoxic sediments.</title>
        <authorList>
            <person name="Spring S."/>
            <person name="Bunk B."/>
            <person name="Sproer C."/>
        </authorList>
    </citation>
    <scope>NUCLEOTIDE SEQUENCE [LARGE SCALE GENOMIC DNA]</scope>
    <source>
        <strain evidence="8">ST-NAGAB-D1</strain>
    </source>
</reference>
<dbReference type="PANTHER" id="PTHR42812">
    <property type="entry name" value="BETA-XYLOSIDASE"/>
    <property type="match status" value="1"/>
</dbReference>
<keyword evidence="3 6" id="KW-0326">Glycosidase</keyword>
<evidence type="ECO:0000256" key="4">
    <source>
        <dbReference type="PIRSR" id="PIRSR606710-1"/>
    </source>
</evidence>
<comment type="similarity">
    <text evidence="1 6">Belongs to the glycosyl hydrolase 43 family.</text>
</comment>
<proteinExistence type="inferred from homology"/>
<feature type="active site" description="Proton donor" evidence="4">
    <location>
        <position position="195"/>
    </location>
</feature>
<dbReference type="KEGG" id="alus:STSP2_02300"/>
<sequence>MTLTYENPVWKGYLADPHILYTDGSYYAVGTGQTDDGKHFPILKSDDFENWEFVGGALEPLNEPQMDLYWASEIAERDGKYYLYYAGDMKMRVAVADRPEGPYKDAGVLLFPDLEFSIDGHPYKDPVSGKWYLFFAKDFFDKKPGTALAVVELGEDMISTVGPVHTVLRAFADWQIYERNRNWYDKHWPAWYTVEGPAVLYKDGKYYCFYSGGNWQTPEYGVGCAVSDTITGPYKDPWSSEGASVLSGQNNELIGPGHNSVITAPDGKTWFIIYHSWNSERTARQMCIDPLEWTADGPKAYQPSRGEKTVTIPLSK</sequence>
<dbReference type="EC" id="3.2.1.99" evidence="7"/>
<dbReference type="Proteomes" id="UP000189674">
    <property type="component" value="Chromosome"/>
</dbReference>
<organism evidence="7 8">
    <name type="scientific">Anaerohalosphaera lusitana</name>
    <dbReference type="NCBI Taxonomy" id="1936003"/>
    <lineage>
        <taxon>Bacteria</taxon>
        <taxon>Pseudomonadati</taxon>
        <taxon>Planctomycetota</taxon>
        <taxon>Phycisphaerae</taxon>
        <taxon>Sedimentisphaerales</taxon>
        <taxon>Anaerohalosphaeraceae</taxon>
        <taxon>Anaerohalosphaera</taxon>
    </lineage>
</organism>
<evidence type="ECO:0000256" key="3">
    <source>
        <dbReference type="ARBA" id="ARBA00023295"/>
    </source>
</evidence>
<gene>
    <name evidence="7" type="primary">abn2</name>
    <name evidence="7" type="ORF">STSP2_02300</name>
</gene>
<dbReference type="PANTHER" id="PTHR42812:SF5">
    <property type="entry name" value="ENDO-ARABINASE"/>
    <property type="match status" value="1"/>
</dbReference>
<evidence type="ECO:0000313" key="7">
    <source>
        <dbReference type="EMBL" id="AQT69113.1"/>
    </source>
</evidence>